<dbReference type="PROSITE" id="PS50887">
    <property type="entry name" value="GGDEF"/>
    <property type="match status" value="1"/>
</dbReference>
<dbReference type="SUPFAM" id="SSF141868">
    <property type="entry name" value="EAL domain-like"/>
    <property type="match status" value="1"/>
</dbReference>
<dbReference type="EC" id="3.1.4.52" evidence="2"/>
<comment type="catalytic activity">
    <reaction evidence="4">
        <text>3',3'-c-di-GMP + H2O = 5'-phosphoguanylyl(3'-&gt;5')guanosine + H(+)</text>
        <dbReference type="Rhea" id="RHEA:24902"/>
        <dbReference type="ChEBI" id="CHEBI:15377"/>
        <dbReference type="ChEBI" id="CHEBI:15378"/>
        <dbReference type="ChEBI" id="CHEBI:58754"/>
        <dbReference type="ChEBI" id="CHEBI:58805"/>
        <dbReference type="EC" id="3.1.4.52"/>
    </reaction>
    <physiologicalReaction direction="left-to-right" evidence="4">
        <dbReference type="Rhea" id="RHEA:24903"/>
    </physiologicalReaction>
</comment>
<feature type="transmembrane region" description="Helical" evidence="5">
    <location>
        <begin position="58"/>
        <end position="79"/>
    </location>
</feature>
<dbReference type="SUPFAM" id="SSF55073">
    <property type="entry name" value="Nucleotide cyclase"/>
    <property type="match status" value="1"/>
</dbReference>
<dbReference type="InterPro" id="IPR035919">
    <property type="entry name" value="EAL_sf"/>
</dbReference>
<evidence type="ECO:0000259" key="6">
    <source>
        <dbReference type="PROSITE" id="PS50883"/>
    </source>
</evidence>
<proteinExistence type="predicted"/>
<evidence type="ECO:0000259" key="7">
    <source>
        <dbReference type="PROSITE" id="PS50887"/>
    </source>
</evidence>
<dbReference type="GO" id="GO:0071732">
    <property type="term" value="P:cellular response to nitric oxide"/>
    <property type="evidence" value="ECO:0007669"/>
    <property type="project" value="UniProtKB-ARBA"/>
</dbReference>
<dbReference type="InterPro" id="IPR052155">
    <property type="entry name" value="Biofilm_reg_signaling"/>
</dbReference>
<dbReference type="SMART" id="SM00267">
    <property type="entry name" value="GGDEF"/>
    <property type="match status" value="1"/>
</dbReference>
<dbReference type="InterPro" id="IPR001633">
    <property type="entry name" value="EAL_dom"/>
</dbReference>
<dbReference type="Proteomes" id="UP000254771">
    <property type="component" value="Unassembled WGS sequence"/>
</dbReference>
<evidence type="ECO:0000256" key="3">
    <source>
        <dbReference type="ARBA" id="ARBA00022636"/>
    </source>
</evidence>
<dbReference type="FunFam" id="3.30.70.270:FF:000001">
    <property type="entry name" value="Diguanylate cyclase domain protein"/>
    <property type="match status" value="1"/>
</dbReference>
<sequence>MIAAALLFTVIMKDSLDRSLLVLWVASMIFFCVIRMFVWKRYNHDENAVSPEIWVRRYVQSTLFVGMLWASLSLFLYFSDDLVVRSLVFMMIIGAIAASVPVLSSILPAFYAYITPMAAGLAVAFILEGSAFNIAVGVAVPVYAALIAQTAINTNRHLRESLILQYKNQALISELNIEIKDRKSAQQELKRHGDQLEKLVDERTNQLVVINRSLEKEVEERRRAEYNLKHLAHHDALTNLPNRLLLDARLEHAIERARRYEAQVAVLFMDLDNFKNINDSLGHAAGDELLRMVGERLRTGIREDDTVSRLGGDEFIIVMEQVENQNVIEHLAQKLMSALEEKFEIQNQALFIGTSIGISLFPQDGGSAEKLVANADAAMYRAKEQGRRNYQFYTHELTKTAYDRVMLEGGLRNALEAQDLMLYYQPQISLADGRITGVEALIRWEHPELGLLPPGRFLQVAEDSGLIIPMGNWILQTACQQMSAWKKSGFLLERMAVNLSGRQIRDNSLVQTVEKTLQSSNCRAEWLELEITESFIMQETGHSMETLDNLRKLGTHMAIDDFGTGYSSLSYLKRLPVDKLKIDRSFVRDLVKDPNDAAITRAIIAMGKTLQLTVTAEGIESLEQEAFLKEQGCDQGQGFRYGRPLPAADITHLLERESLNLSSSMVCL</sequence>
<dbReference type="PROSITE" id="PS50883">
    <property type="entry name" value="EAL"/>
    <property type="match status" value="1"/>
</dbReference>
<dbReference type="Pfam" id="PF00563">
    <property type="entry name" value="EAL"/>
    <property type="match status" value="1"/>
</dbReference>
<protein>
    <recommendedName>
        <fullName evidence="2">cyclic-guanylate-specific phosphodiesterase</fullName>
        <ecNumber evidence="2">3.1.4.52</ecNumber>
    </recommendedName>
</protein>
<feature type="domain" description="GGDEF" evidence="7">
    <location>
        <begin position="262"/>
        <end position="395"/>
    </location>
</feature>
<name>A0A370DPJ5_9GAMM</name>
<evidence type="ECO:0000256" key="2">
    <source>
        <dbReference type="ARBA" id="ARBA00012282"/>
    </source>
</evidence>
<dbReference type="InterPro" id="IPR000160">
    <property type="entry name" value="GGDEF_dom"/>
</dbReference>
<dbReference type="PANTHER" id="PTHR44757:SF2">
    <property type="entry name" value="BIOFILM ARCHITECTURE MAINTENANCE PROTEIN MBAA"/>
    <property type="match status" value="1"/>
</dbReference>
<keyword evidence="5" id="KW-0812">Transmembrane</keyword>
<dbReference type="AlphaFoldDB" id="A0A370DPJ5"/>
<dbReference type="Gene3D" id="3.20.20.450">
    <property type="entry name" value="EAL domain"/>
    <property type="match status" value="1"/>
</dbReference>
<dbReference type="Gene3D" id="3.30.70.270">
    <property type="match status" value="1"/>
</dbReference>
<dbReference type="Pfam" id="PF00990">
    <property type="entry name" value="GGDEF"/>
    <property type="match status" value="1"/>
</dbReference>
<keyword evidence="9" id="KW-1185">Reference proteome</keyword>
<accession>A0A370DPJ5</accession>
<reference evidence="8 9" key="1">
    <citation type="journal article" date="2018" name="ISME J.">
        <title>Endosymbiont genomes yield clues of tubeworm success.</title>
        <authorList>
            <person name="Li Y."/>
            <person name="Liles M.R."/>
            <person name="Halanych K.M."/>
        </authorList>
    </citation>
    <scope>NUCLEOTIDE SEQUENCE [LARGE SCALE GENOMIC DNA]</scope>
    <source>
        <strain evidence="8">A1462</strain>
    </source>
</reference>
<evidence type="ECO:0000256" key="1">
    <source>
        <dbReference type="ARBA" id="ARBA00001946"/>
    </source>
</evidence>
<evidence type="ECO:0000313" key="8">
    <source>
        <dbReference type="EMBL" id="RDH86217.1"/>
    </source>
</evidence>
<organism evidence="8 9">
    <name type="scientific">endosymbiont of Escarpia spicata</name>
    <dbReference type="NCBI Taxonomy" id="2200908"/>
    <lineage>
        <taxon>Bacteria</taxon>
        <taxon>Pseudomonadati</taxon>
        <taxon>Pseudomonadota</taxon>
        <taxon>Gammaproteobacteria</taxon>
        <taxon>sulfur-oxidizing symbionts</taxon>
    </lineage>
</organism>
<keyword evidence="5" id="KW-1133">Transmembrane helix</keyword>
<dbReference type="CDD" id="cd01949">
    <property type="entry name" value="GGDEF"/>
    <property type="match status" value="1"/>
</dbReference>
<dbReference type="SMART" id="SM00052">
    <property type="entry name" value="EAL"/>
    <property type="match status" value="1"/>
</dbReference>
<dbReference type="GO" id="GO:0071111">
    <property type="term" value="F:cyclic-guanylate-specific phosphodiesterase activity"/>
    <property type="evidence" value="ECO:0007669"/>
    <property type="project" value="UniProtKB-EC"/>
</dbReference>
<feature type="transmembrane region" description="Helical" evidence="5">
    <location>
        <begin position="20"/>
        <end position="38"/>
    </location>
</feature>
<evidence type="ECO:0000313" key="9">
    <source>
        <dbReference type="Proteomes" id="UP000254771"/>
    </source>
</evidence>
<comment type="caution">
    <text evidence="8">The sequence shown here is derived from an EMBL/GenBank/DDBJ whole genome shotgun (WGS) entry which is preliminary data.</text>
</comment>
<dbReference type="FunFam" id="3.20.20.450:FF:000001">
    <property type="entry name" value="Cyclic di-GMP phosphodiesterase yahA"/>
    <property type="match status" value="1"/>
</dbReference>
<evidence type="ECO:0000256" key="5">
    <source>
        <dbReference type="SAM" id="Phobius"/>
    </source>
</evidence>
<dbReference type="CDD" id="cd01948">
    <property type="entry name" value="EAL"/>
    <property type="match status" value="1"/>
</dbReference>
<feature type="transmembrane region" description="Helical" evidence="5">
    <location>
        <begin position="134"/>
        <end position="152"/>
    </location>
</feature>
<dbReference type="InterPro" id="IPR043128">
    <property type="entry name" value="Rev_trsase/Diguanyl_cyclase"/>
</dbReference>
<dbReference type="PANTHER" id="PTHR44757">
    <property type="entry name" value="DIGUANYLATE CYCLASE DGCP"/>
    <property type="match status" value="1"/>
</dbReference>
<dbReference type="InterPro" id="IPR029787">
    <property type="entry name" value="Nucleotide_cyclase"/>
</dbReference>
<feature type="transmembrane region" description="Helical" evidence="5">
    <location>
        <begin position="86"/>
        <end position="104"/>
    </location>
</feature>
<keyword evidence="5" id="KW-0472">Membrane</keyword>
<feature type="domain" description="EAL" evidence="6">
    <location>
        <begin position="404"/>
        <end position="658"/>
    </location>
</feature>
<dbReference type="EMBL" id="QFXE01000010">
    <property type="protein sequence ID" value="RDH86217.1"/>
    <property type="molecule type" value="Genomic_DNA"/>
</dbReference>
<evidence type="ECO:0000256" key="4">
    <source>
        <dbReference type="ARBA" id="ARBA00051114"/>
    </source>
</evidence>
<gene>
    <name evidence="8" type="ORF">DIZ78_08510</name>
</gene>
<keyword evidence="3" id="KW-0973">c-di-GMP</keyword>
<dbReference type="NCBIfam" id="TIGR00254">
    <property type="entry name" value="GGDEF"/>
    <property type="match status" value="1"/>
</dbReference>
<comment type="cofactor">
    <cofactor evidence="1">
        <name>Mg(2+)</name>
        <dbReference type="ChEBI" id="CHEBI:18420"/>
    </cofactor>
</comment>